<dbReference type="AlphaFoldDB" id="A0AA38VM67"/>
<evidence type="ECO:0000259" key="1">
    <source>
        <dbReference type="Pfam" id="PF00149"/>
    </source>
</evidence>
<dbReference type="SUPFAM" id="SSF56300">
    <property type="entry name" value="Metallo-dependent phosphatases"/>
    <property type="match status" value="1"/>
</dbReference>
<dbReference type="InterPro" id="IPR051693">
    <property type="entry name" value="UPF0046_metallophosphoest"/>
</dbReference>
<dbReference type="PANTHER" id="PTHR12905:SF0">
    <property type="entry name" value="CALCINEURIN-LIKE PHOSPHOESTERASE DOMAIN-CONTAINING PROTEIN"/>
    <property type="match status" value="1"/>
</dbReference>
<dbReference type="InterPro" id="IPR004843">
    <property type="entry name" value="Calcineurin-like_PHP"/>
</dbReference>
<dbReference type="PANTHER" id="PTHR12905">
    <property type="entry name" value="METALLOPHOSPHOESTERASE"/>
    <property type="match status" value="1"/>
</dbReference>
<name>A0AA38VM67_9PEZI</name>
<dbReference type="Proteomes" id="UP001174691">
    <property type="component" value="Unassembled WGS sequence"/>
</dbReference>
<sequence length="131" mass="14853">MGPEVQTRFLIISDTHSKEWIAKDTLYPDEPVDVAIRCGDLTERSTLAEFKQAVEVLKRINAPLKHVIPGNDDDFTLDTVMFGKIYHKSQTSPNIWSEAYNVASAHYGRVGQAAKLISRGLFRRLYETEGR</sequence>
<keyword evidence="3" id="KW-1185">Reference proteome</keyword>
<evidence type="ECO:0000313" key="3">
    <source>
        <dbReference type="Proteomes" id="UP001174691"/>
    </source>
</evidence>
<dbReference type="EMBL" id="JANBVN010000036">
    <property type="protein sequence ID" value="KAJ9158396.1"/>
    <property type="molecule type" value="Genomic_DNA"/>
</dbReference>
<protein>
    <recommendedName>
        <fullName evidence="1">Calcineurin-like phosphoesterase domain-containing protein</fullName>
    </recommendedName>
</protein>
<proteinExistence type="predicted"/>
<dbReference type="Pfam" id="PF00149">
    <property type="entry name" value="Metallophos"/>
    <property type="match status" value="1"/>
</dbReference>
<feature type="domain" description="Calcineurin-like phosphoesterase" evidence="1">
    <location>
        <begin position="8"/>
        <end position="85"/>
    </location>
</feature>
<evidence type="ECO:0000313" key="2">
    <source>
        <dbReference type="EMBL" id="KAJ9158396.1"/>
    </source>
</evidence>
<gene>
    <name evidence="2" type="ORF">NKR19_g3289</name>
</gene>
<comment type="caution">
    <text evidence="2">The sequence shown here is derived from an EMBL/GenBank/DDBJ whole genome shotgun (WGS) entry which is preliminary data.</text>
</comment>
<dbReference type="InterPro" id="IPR029052">
    <property type="entry name" value="Metallo-depent_PP-like"/>
</dbReference>
<reference evidence="2" key="1">
    <citation type="submission" date="2022-07" db="EMBL/GenBank/DDBJ databases">
        <title>Fungi with potential for degradation of polypropylene.</title>
        <authorList>
            <person name="Gostincar C."/>
        </authorList>
    </citation>
    <scope>NUCLEOTIDE SEQUENCE</scope>
    <source>
        <strain evidence="2">EXF-13287</strain>
    </source>
</reference>
<dbReference type="GO" id="GO:0016787">
    <property type="term" value="F:hydrolase activity"/>
    <property type="evidence" value="ECO:0007669"/>
    <property type="project" value="InterPro"/>
</dbReference>
<organism evidence="2 3">
    <name type="scientific">Coniochaeta hoffmannii</name>
    <dbReference type="NCBI Taxonomy" id="91930"/>
    <lineage>
        <taxon>Eukaryota</taxon>
        <taxon>Fungi</taxon>
        <taxon>Dikarya</taxon>
        <taxon>Ascomycota</taxon>
        <taxon>Pezizomycotina</taxon>
        <taxon>Sordariomycetes</taxon>
        <taxon>Sordariomycetidae</taxon>
        <taxon>Coniochaetales</taxon>
        <taxon>Coniochaetaceae</taxon>
        <taxon>Coniochaeta</taxon>
    </lineage>
</organism>
<accession>A0AA38VM67</accession>
<dbReference type="Gene3D" id="3.60.21.10">
    <property type="match status" value="1"/>
</dbReference>